<name>A0A101J215_9EURY</name>
<evidence type="ECO:0000313" key="10">
    <source>
        <dbReference type="Proteomes" id="UP000054598"/>
    </source>
</evidence>
<protein>
    <submittedName>
        <fullName evidence="8">Exodeoxyribonuclease VII large subunit</fullName>
    </submittedName>
</protein>
<keyword evidence="2" id="KW-0540">Nuclease</keyword>
<feature type="domain" description="Exonuclease VII large subunit C-terminal" evidence="5">
    <location>
        <begin position="139"/>
        <end position="357"/>
    </location>
</feature>
<evidence type="ECO:0000256" key="4">
    <source>
        <dbReference type="ARBA" id="ARBA00022839"/>
    </source>
</evidence>
<dbReference type="HAMAP" id="MF_00378">
    <property type="entry name" value="Exonuc_7_L"/>
    <property type="match status" value="1"/>
</dbReference>
<accession>A0A101J215</accession>
<keyword evidence="1" id="KW-0963">Cytoplasm</keyword>
<evidence type="ECO:0000256" key="1">
    <source>
        <dbReference type="ARBA" id="ARBA00022490"/>
    </source>
</evidence>
<feature type="domain" description="OB-fold nucleic acid binding" evidence="6">
    <location>
        <begin position="19"/>
        <end position="115"/>
    </location>
</feature>
<dbReference type="InterPro" id="IPR020579">
    <property type="entry name" value="Exonuc_VII_lsu_C"/>
</dbReference>
<dbReference type="NCBIfam" id="TIGR00237">
    <property type="entry name" value="xseA"/>
    <property type="match status" value="1"/>
</dbReference>
<evidence type="ECO:0000256" key="2">
    <source>
        <dbReference type="ARBA" id="ARBA00022722"/>
    </source>
</evidence>
<evidence type="ECO:0000256" key="3">
    <source>
        <dbReference type="ARBA" id="ARBA00022801"/>
    </source>
</evidence>
<dbReference type="Proteomes" id="UP000054323">
    <property type="component" value="Unassembled WGS sequence"/>
</dbReference>
<dbReference type="PANTHER" id="PTHR30008">
    <property type="entry name" value="EXODEOXYRIBONUCLEASE 7 LARGE SUBUNIT"/>
    <property type="match status" value="1"/>
</dbReference>
<proteinExistence type="inferred from homology"/>
<dbReference type="PATRIC" id="fig|2198.3.peg.1915"/>
<dbReference type="Pfam" id="PF13742">
    <property type="entry name" value="tRNA_anti_2"/>
    <property type="match status" value="1"/>
</dbReference>
<dbReference type="EMBL" id="LGGD01000162">
    <property type="protein sequence ID" value="KUK61139.1"/>
    <property type="molecule type" value="Genomic_DNA"/>
</dbReference>
<dbReference type="Proteomes" id="UP000054598">
    <property type="component" value="Unassembled WGS sequence"/>
</dbReference>
<comment type="caution">
    <text evidence="8">The sequence shown here is derived from an EMBL/GenBank/DDBJ whole genome shotgun (WGS) entry which is preliminary data.</text>
</comment>
<dbReference type="GO" id="GO:0009318">
    <property type="term" value="C:exodeoxyribonuclease VII complex"/>
    <property type="evidence" value="ECO:0007669"/>
    <property type="project" value="InterPro"/>
</dbReference>
<evidence type="ECO:0000259" key="5">
    <source>
        <dbReference type="Pfam" id="PF02601"/>
    </source>
</evidence>
<dbReference type="AlphaFoldDB" id="A0A101J215"/>
<evidence type="ECO:0000313" key="9">
    <source>
        <dbReference type="Proteomes" id="UP000054323"/>
    </source>
</evidence>
<dbReference type="PANTHER" id="PTHR30008:SF0">
    <property type="entry name" value="EXODEOXYRIBONUCLEASE 7 LARGE SUBUNIT"/>
    <property type="match status" value="1"/>
</dbReference>
<dbReference type="GO" id="GO:0006308">
    <property type="term" value="P:DNA catabolic process"/>
    <property type="evidence" value="ECO:0007669"/>
    <property type="project" value="InterPro"/>
</dbReference>
<organism evidence="8 10">
    <name type="scientific">Methanoculleus marisnigri</name>
    <dbReference type="NCBI Taxonomy" id="2198"/>
    <lineage>
        <taxon>Archaea</taxon>
        <taxon>Methanobacteriati</taxon>
        <taxon>Methanobacteriota</taxon>
        <taxon>Stenosarchaea group</taxon>
        <taxon>Methanomicrobia</taxon>
        <taxon>Methanomicrobiales</taxon>
        <taxon>Methanomicrobiaceae</taxon>
        <taxon>Methanoculleus</taxon>
    </lineage>
</organism>
<dbReference type="Pfam" id="PF02601">
    <property type="entry name" value="Exonuc_VII_L"/>
    <property type="match status" value="1"/>
</dbReference>
<sequence length="415" mass="45917">MMLGGHSTGPDRFGTPILAVSEVSGLICDLLDDARLHQVWVRGEVTNYKDHTSGHRYFSLSERNGRNSALLNCVMWRTSASALGFTPKDGMDVLAWGSVEVYEPHGRYQLIVREMLPAGLGERHLMVERWKQELNAEGLFAPERKRPIPLFPHRVGVVTSPTGAAVKDILSVIDRRYPVEVVLSPTAVQGDGAHTEIAEAIRRIDGLVDVIIIGRGGGSFEDLFPFNHPDVVRAVAACRTPVISAVGHEVDTALCDFAADLRAPTPSAAAERAVPERREVLGELSGYEERMRSLLLHRLAASGGEVEELAGRMHPRRLTRRIHERMQRLVEHEDLLRRAALARVQRDRFALAEVRAHIVGKNPLAILDRGYCIVESGGSVVRSAGELHPKDRVVLLMKDGRCSAVVEEITYDRDL</sequence>
<evidence type="ECO:0000313" key="7">
    <source>
        <dbReference type="EMBL" id="KUK61139.1"/>
    </source>
</evidence>
<dbReference type="InterPro" id="IPR003753">
    <property type="entry name" value="Exonuc_VII_L"/>
</dbReference>
<reference evidence="9 10" key="2">
    <citation type="journal article" date="2015" name="MBio">
        <title>Genome-Resolved Metagenomic Analysis Reveals Roles for Candidate Phyla and Other Microbial Community Members in Biogeochemical Transformations in Oil Reservoirs.</title>
        <authorList>
            <person name="Hu P."/>
            <person name="Tom L."/>
            <person name="Singh A."/>
            <person name="Thomas B.C."/>
            <person name="Baker B.J."/>
            <person name="Piceno Y.M."/>
            <person name="Andersen G.L."/>
            <person name="Banfield J.F."/>
        </authorList>
    </citation>
    <scope>NUCLEOTIDE SEQUENCE [LARGE SCALE GENOMIC DNA]</scope>
</reference>
<gene>
    <name evidence="7" type="ORF">XD82_1283</name>
    <name evidence="8" type="ORF">XE10_0140</name>
</gene>
<reference evidence="8" key="1">
    <citation type="journal article" date="2015" name="MBio">
        <title>Genome-resolved metagenomic analysis reveals roles for candidate phyla and other microbial community members in biogeochemical transformations in oil reservoirs.</title>
        <authorList>
            <person name="Hu P."/>
            <person name="Tom L."/>
            <person name="Singh A."/>
            <person name="Thomas B.C."/>
            <person name="Baker B.J."/>
            <person name="Piceno Y.M."/>
            <person name="Andersen G.L."/>
            <person name="Banfield J.F."/>
        </authorList>
    </citation>
    <scope>NUCLEOTIDE SEQUENCE [LARGE SCALE GENOMIC DNA]</scope>
    <source>
        <strain evidence="7">62_101</strain>
        <strain evidence="8">63_41</strain>
    </source>
</reference>
<evidence type="ECO:0000259" key="6">
    <source>
        <dbReference type="Pfam" id="PF13742"/>
    </source>
</evidence>
<dbReference type="GO" id="GO:0003676">
    <property type="term" value="F:nucleic acid binding"/>
    <property type="evidence" value="ECO:0007669"/>
    <property type="project" value="InterPro"/>
</dbReference>
<evidence type="ECO:0000313" key="8">
    <source>
        <dbReference type="EMBL" id="KUL05575.1"/>
    </source>
</evidence>
<dbReference type="EMBL" id="LGHE01000007">
    <property type="protein sequence ID" value="KUL05575.1"/>
    <property type="molecule type" value="Genomic_DNA"/>
</dbReference>
<dbReference type="GO" id="GO:0008855">
    <property type="term" value="F:exodeoxyribonuclease VII activity"/>
    <property type="evidence" value="ECO:0007669"/>
    <property type="project" value="InterPro"/>
</dbReference>
<keyword evidence="3" id="KW-0378">Hydrolase</keyword>
<keyword evidence="4" id="KW-0269">Exonuclease</keyword>
<dbReference type="CDD" id="cd04489">
    <property type="entry name" value="ExoVII_LU_OBF"/>
    <property type="match status" value="1"/>
</dbReference>
<dbReference type="InterPro" id="IPR025824">
    <property type="entry name" value="OB-fold_nuc-bd_dom"/>
</dbReference>